<feature type="domain" description="N-acetyltransferase" evidence="2">
    <location>
        <begin position="83"/>
        <end position="267"/>
    </location>
</feature>
<evidence type="ECO:0000256" key="1">
    <source>
        <dbReference type="SAM" id="MobiDB-lite"/>
    </source>
</evidence>
<dbReference type="GO" id="GO:0016747">
    <property type="term" value="F:acyltransferase activity, transferring groups other than amino-acyl groups"/>
    <property type="evidence" value="ECO:0007669"/>
    <property type="project" value="InterPro"/>
</dbReference>
<evidence type="ECO:0000313" key="3">
    <source>
        <dbReference type="EMBL" id="CAD8718374.1"/>
    </source>
</evidence>
<dbReference type="SUPFAM" id="SSF55729">
    <property type="entry name" value="Acyl-CoA N-acyltransferases (Nat)"/>
    <property type="match status" value="1"/>
</dbReference>
<sequence length="279" mass="29483">MASELILRPQQHLNTMPQSPSPVITGLPCLGARIHRARAPVQAYPSRSRASFKPPVSQRSRAGASGTNDSRPSRAKNCGEPGITLRPGIPSDLPAIQRAIFTERMNPLGLDPSRFVVAVDEAREVVGFGQLKSWERLSDRSGDLLGTLVRALGLTPNWRGALVELSSLVVVASRRGEGIGSALLHQLVSDAVAAEGTAGGEAAGVGAGAGADEDADAGVTLCLLTLRATSPFYQRAGFVLIEKETDVPRPLQAERAAGGLVAALVAQDDCVVMKWERRR</sequence>
<gene>
    <name evidence="3" type="ORF">MANT1106_LOCUS18269</name>
</gene>
<dbReference type="InterPro" id="IPR000182">
    <property type="entry name" value="GNAT_dom"/>
</dbReference>
<feature type="region of interest" description="Disordered" evidence="1">
    <location>
        <begin position="40"/>
        <end position="87"/>
    </location>
</feature>
<accession>A0A7S0SW22</accession>
<feature type="compositionally biased region" description="Polar residues" evidence="1">
    <location>
        <begin position="11"/>
        <end position="20"/>
    </location>
</feature>
<feature type="region of interest" description="Disordered" evidence="1">
    <location>
        <begin position="1"/>
        <end position="20"/>
    </location>
</feature>
<dbReference type="Pfam" id="PF13508">
    <property type="entry name" value="Acetyltransf_7"/>
    <property type="match status" value="1"/>
</dbReference>
<feature type="compositionally biased region" description="Polar residues" evidence="1">
    <location>
        <begin position="57"/>
        <end position="70"/>
    </location>
</feature>
<reference evidence="3" key="1">
    <citation type="submission" date="2021-01" db="EMBL/GenBank/DDBJ databases">
        <authorList>
            <person name="Corre E."/>
            <person name="Pelletier E."/>
            <person name="Niang G."/>
            <person name="Scheremetjew M."/>
            <person name="Finn R."/>
            <person name="Kale V."/>
            <person name="Holt S."/>
            <person name="Cochrane G."/>
            <person name="Meng A."/>
            <person name="Brown T."/>
            <person name="Cohen L."/>
        </authorList>
    </citation>
    <scope>NUCLEOTIDE SEQUENCE</scope>
    <source>
        <strain evidence="3">SL-175</strain>
    </source>
</reference>
<organism evidence="3">
    <name type="scientific">Mantoniella antarctica</name>
    <dbReference type="NCBI Taxonomy" id="81844"/>
    <lineage>
        <taxon>Eukaryota</taxon>
        <taxon>Viridiplantae</taxon>
        <taxon>Chlorophyta</taxon>
        <taxon>Mamiellophyceae</taxon>
        <taxon>Mamiellales</taxon>
        <taxon>Mamiellaceae</taxon>
        <taxon>Mantoniella</taxon>
    </lineage>
</organism>
<dbReference type="EMBL" id="HBFC01030795">
    <property type="protein sequence ID" value="CAD8718374.1"/>
    <property type="molecule type" value="Transcribed_RNA"/>
</dbReference>
<proteinExistence type="predicted"/>
<evidence type="ECO:0000259" key="2">
    <source>
        <dbReference type="PROSITE" id="PS51186"/>
    </source>
</evidence>
<dbReference type="Gene3D" id="3.40.630.30">
    <property type="match status" value="1"/>
</dbReference>
<dbReference type="AlphaFoldDB" id="A0A7S0SW22"/>
<protein>
    <recommendedName>
        <fullName evidence="2">N-acetyltransferase domain-containing protein</fullName>
    </recommendedName>
</protein>
<dbReference type="PROSITE" id="PS51186">
    <property type="entry name" value="GNAT"/>
    <property type="match status" value="1"/>
</dbReference>
<dbReference type="InterPro" id="IPR016181">
    <property type="entry name" value="Acyl_CoA_acyltransferase"/>
</dbReference>
<name>A0A7S0SW22_9CHLO</name>